<proteinExistence type="predicted"/>
<dbReference type="PIRSF" id="PIRSF000027">
    <property type="entry name" value="Cytc_c_prime"/>
    <property type="match status" value="1"/>
</dbReference>
<dbReference type="Gene3D" id="1.20.120.10">
    <property type="entry name" value="Cytochrome c/b562"/>
    <property type="match status" value="1"/>
</dbReference>
<evidence type="ECO:0000256" key="5">
    <source>
        <dbReference type="ARBA" id="ARBA00023004"/>
    </source>
</evidence>
<evidence type="ECO:0000313" key="10">
    <source>
        <dbReference type="Proteomes" id="UP000295304"/>
    </source>
</evidence>
<dbReference type="RefSeq" id="WP_132938697.1">
    <property type="nucleotide sequence ID" value="NZ_CP119676.1"/>
</dbReference>
<dbReference type="GO" id="GO:0005506">
    <property type="term" value="F:iron ion binding"/>
    <property type="evidence" value="ECO:0007669"/>
    <property type="project" value="InterPro"/>
</dbReference>
<keyword evidence="8" id="KW-0732">Signal</keyword>
<dbReference type="InterPro" id="IPR012127">
    <property type="entry name" value="Cyt_c_prime"/>
</dbReference>
<accession>A0A4R3JCP2</accession>
<feature type="binding site" description="covalent" evidence="7">
    <location>
        <position position="140"/>
    </location>
    <ligand>
        <name>heme c</name>
        <dbReference type="ChEBI" id="CHEBI:61717"/>
    </ligand>
</feature>
<evidence type="ECO:0000256" key="6">
    <source>
        <dbReference type="PIRSR" id="PIRSR000027-1"/>
    </source>
</evidence>
<dbReference type="EMBL" id="SLZW01000004">
    <property type="protein sequence ID" value="TCS62946.1"/>
    <property type="molecule type" value="Genomic_DNA"/>
</dbReference>
<dbReference type="SUPFAM" id="SSF47175">
    <property type="entry name" value="Cytochromes"/>
    <property type="match status" value="1"/>
</dbReference>
<dbReference type="GO" id="GO:0009055">
    <property type="term" value="F:electron transfer activity"/>
    <property type="evidence" value="ECO:0007669"/>
    <property type="project" value="InterPro"/>
</dbReference>
<evidence type="ECO:0000256" key="2">
    <source>
        <dbReference type="ARBA" id="ARBA00022617"/>
    </source>
</evidence>
<dbReference type="AlphaFoldDB" id="A0A4R3JCP2"/>
<keyword evidence="4" id="KW-0249">Electron transport</keyword>
<dbReference type="GO" id="GO:0022900">
    <property type="term" value="P:electron transport chain"/>
    <property type="evidence" value="ECO:0007669"/>
    <property type="project" value="InterPro"/>
</dbReference>
<dbReference type="PROSITE" id="PS51009">
    <property type="entry name" value="CYTCII"/>
    <property type="match status" value="1"/>
</dbReference>
<evidence type="ECO:0000256" key="1">
    <source>
        <dbReference type="ARBA" id="ARBA00022448"/>
    </source>
</evidence>
<feature type="signal peptide" evidence="8">
    <location>
        <begin position="1"/>
        <end position="26"/>
    </location>
</feature>
<keyword evidence="5 6" id="KW-0408">Iron</keyword>
<feature type="chain" id="PRO_5020774384" evidence="8">
    <location>
        <begin position="27"/>
        <end position="152"/>
    </location>
</feature>
<dbReference type="Proteomes" id="UP000295304">
    <property type="component" value="Unassembled WGS sequence"/>
</dbReference>
<keyword evidence="10" id="KW-1185">Reference proteome</keyword>
<feature type="binding site" description="axial binding residue" evidence="6">
    <location>
        <position position="144"/>
    </location>
    <ligand>
        <name>heme c</name>
        <dbReference type="ChEBI" id="CHEBI:61717"/>
    </ligand>
    <ligandPart>
        <name>Fe</name>
        <dbReference type="ChEBI" id="CHEBI:18248"/>
    </ligandPart>
</feature>
<comment type="caution">
    <text evidence="9">The sequence shown here is derived from an EMBL/GenBank/DDBJ whole genome shotgun (WGS) entry which is preliminary data.</text>
</comment>
<sequence>MKIRIVTFAILAVSALSIGAATFARADDAGEIAYRKAVMSSIGGHMAAMATIIKKAGGQPADLAVHADGIAALSKIAGHIFPEGSEFGDTAALPAIWDKPDEFKKALSAFQTAAAHLSKVADGGDMQAFGPAFGGLAKACKGCHENFREKKQ</sequence>
<dbReference type="Pfam" id="PF01322">
    <property type="entry name" value="Cytochrom_C_2"/>
    <property type="match status" value="1"/>
</dbReference>
<dbReference type="InterPro" id="IPR010980">
    <property type="entry name" value="Cyt_c/b562"/>
</dbReference>
<keyword evidence="1" id="KW-0813">Transport</keyword>
<evidence type="ECO:0000256" key="8">
    <source>
        <dbReference type="SAM" id="SignalP"/>
    </source>
</evidence>
<dbReference type="OrthoDB" id="8115790at2"/>
<protein>
    <submittedName>
        <fullName evidence="9">Cytochrome c556</fullName>
    </submittedName>
</protein>
<evidence type="ECO:0000256" key="4">
    <source>
        <dbReference type="ARBA" id="ARBA00022982"/>
    </source>
</evidence>
<dbReference type="GO" id="GO:0042597">
    <property type="term" value="C:periplasmic space"/>
    <property type="evidence" value="ECO:0007669"/>
    <property type="project" value="InterPro"/>
</dbReference>
<dbReference type="InterPro" id="IPR002321">
    <property type="entry name" value="Cyt_c_II"/>
</dbReference>
<keyword evidence="2 7" id="KW-0349">Heme</keyword>
<evidence type="ECO:0000313" key="9">
    <source>
        <dbReference type="EMBL" id="TCS62946.1"/>
    </source>
</evidence>
<evidence type="ECO:0000256" key="7">
    <source>
        <dbReference type="PIRSR" id="PIRSR000027-2"/>
    </source>
</evidence>
<feature type="binding site" description="covalent" evidence="7">
    <location>
        <position position="143"/>
    </location>
    <ligand>
        <name>heme c</name>
        <dbReference type="ChEBI" id="CHEBI:61717"/>
    </ligand>
</feature>
<keyword evidence="3 6" id="KW-0479">Metal-binding</keyword>
<evidence type="ECO:0000256" key="3">
    <source>
        <dbReference type="ARBA" id="ARBA00022723"/>
    </source>
</evidence>
<reference evidence="9 10" key="1">
    <citation type="submission" date="2019-03" db="EMBL/GenBank/DDBJ databases">
        <title>Genomic Encyclopedia of Type Strains, Phase IV (KMG-IV): sequencing the most valuable type-strain genomes for metagenomic binning, comparative biology and taxonomic classification.</title>
        <authorList>
            <person name="Goeker M."/>
        </authorList>
    </citation>
    <scope>NUCLEOTIDE SEQUENCE [LARGE SCALE GENOMIC DNA]</scope>
    <source>
        <strain evidence="9 10">DSM 101688</strain>
    </source>
</reference>
<organism evidence="9 10">
    <name type="scientific">Varunaivibrio sulfuroxidans</name>
    <dbReference type="NCBI Taxonomy" id="1773489"/>
    <lineage>
        <taxon>Bacteria</taxon>
        <taxon>Pseudomonadati</taxon>
        <taxon>Pseudomonadota</taxon>
        <taxon>Alphaproteobacteria</taxon>
        <taxon>Rhodospirillales</taxon>
        <taxon>Magnetovibrionaceae</taxon>
        <taxon>Varunaivibrio</taxon>
    </lineage>
</organism>
<dbReference type="GO" id="GO:0020037">
    <property type="term" value="F:heme binding"/>
    <property type="evidence" value="ECO:0007669"/>
    <property type="project" value="InterPro"/>
</dbReference>
<name>A0A4R3JCP2_9PROT</name>
<gene>
    <name evidence="9" type="ORF">EDD55_10435</name>
</gene>
<comment type="PTM">
    <text evidence="7">Binds 1 heme group per subunit.</text>
</comment>